<evidence type="ECO:0000256" key="2">
    <source>
        <dbReference type="ARBA" id="ARBA00023315"/>
    </source>
</evidence>
<evidence type="ECO:0000259" key="3">
    <source>
        <dbReference type="PROSITE" id="PS51186"/>
    </source>
</evidence>
<keyword evidence="2 4" id="KW-0012">Acyltransferase</keyword>
<evidence type="ECO:0000256" key="1">
    <source>
        <dbReference type="ARBA" id="ARBA00022679"/>
    </source>
</evidence>
<evidence type="ECO:0000313" key="5">
    <source>
        <dbReference type="Proteomes" id="UP000248198"/>
    </source>
</evidence>
<dbReference type="GO" id="GO:0016747">
    <property type="term" value="F:acyltransferase activity, transferring groups other than amino-acyl groups"/>
    <property type="evidence" value="ECO:0007669"/>
    <property type="project" value="InterPro"/>
</dbReference>
<dbReference type="CDD" id="cd04301">
    <property type="entry name" value="NAT_SF"/>
    <property type="match status" value="1"/>
</dbReference>
<organism evidence="4 5">
    <name type="scientific">Pedobacter nutrimenti</name>
    <dbReference type="NCBI Taxonomy" id="1241337"/>
    <lineage>
        <taxon>Bacteria</taxon>
        <taxon>Pseudomonadati</taxon>
        <taxon>Bacteroidota</taxon>
        <taxon>Sphingobacteriia</taxon>
        <taxon>Sphingobacteriales</taxon>
        <taxon>Sphingobacteriaceae</taxon>
        <taxon>Pedobacter</taxon>
    </lineage>
</organism>
<comment type="caution">
    <text evidence="4">The sequence shown here is derived from an EMBL/GenBank/DDBJ whole genome shotgun (WGS) entry which is preliminary data.</text>
</comment>
<sequence length="150" mass="17359">MKLRKAKKEELFRIIELYADDVLGQSRETLSDPLDEGYVKAFDSIDRNPQQELLVLVDDNNLILGTLQITYVQYLNRMGSKRAIFEAVRIDKNHRGKGLGEMMCKLAINRAKENGVKFVQLFSDKQRTDALRFYQKIGFTPSHEGFKMNL</sequence>
<accession>A0A318UTR3</accession>
<dbReference type="Proteomes" id="UP000248198">
    <property type="component" value="Unassembled WGS sequence"/>
</dbReference>
<proteinExistence type="predicted"/>
<keyword evidence="1 4" id="KW-0808">Transferase</keyword>
<dbReference type="InterPro" id="IPR000182">
    <property type="entry name" value="GNAT_dom"/>
</dbReference>
<dbReference type="OrthoDB" id="5319888at2"/>
<dbReference type="PANTHER" id="PTHR43420:SF12">
    <property type="entry name" value="N-ACETYLTRANSFERASE DOMAIN-CONTAINING PROTEIN"/>
    <property type="match status" value="1"/>
</dbReference>
<feature type="domain" description="N-acetyltransferase" evidence="3">
    <location>
        <begin position="1"/>
        <end position="150"/>
    </location>
</feature>
<dbReference type="Gene3D" id="3.40.630.30">
    <property type="match status" value="1"/>
</dbReference>
<keyword evidence="5" id="KW-1185">Reference proteome</keyword>
<dbReference type="SUPFAM" id="SSF55729">
    <property type="entry name" value="Acyl-CoA N-acyltransferases (Nat)"/>
    <property type="match status" value="1"/>
</dbReference>
<protein>
    <submittedName>
        <fullName evidence="4">L-amino acid N-acyltransferase YncA</fullName>
    </submittedName>
</protein>
<name>A0A318UTR3_9SPHI</name>
<evidence type="ECO:0000313" key="4">
    <source>
        <dbReference type="EMBL" id="PYF77425.1"/>
    </source>
</evidence>
<dbReference type="PROSITE" id="PS51186">
    <property type="entry name" value="GNAT"/>
    <property type="match status" value="1"/>
</dbReference>
<dbReference type="AlphaFoldDB" id="A0A318UTR3"/>
<dbReference type="InterPro" id="IPR050680">
    <property type="entry name" value="YpeA/RimI_acetyltransf"/>
</dbReference>
<dbReference type="RefSeq" id="WP_110827464.1">
    <property type="nucleotide sequence ID" value="NZ_QKLU01000001.1"/>
</dbReference>
<dbReference type="EMBL" id="QKLU01000001">
    <property type="protein sequence ID" value="PYF77425.1"/>
    <property type="molecule type" value="Genomic_DNA"/>
</dbReference>
<reference evidence="4 5" key="1">
    <citation type="submission" date="2018-06" db="EMBL/GenBank/DDBJ databases">
        <title>Genomic Encyclopedia of Archaeal and Bacterial Type Strains, Phase II (KMG-II): from individual species to whole genera.</title>
        <authorList>
            <person name="Goeker M."/>
        </authorList>
    </citation>
    <scope>NUCLEOTIDE SEQUENCE [LARGE SCALE GENOMIC DNA]</scope>
    <source>
        <strain evidence="4 5">DSM 27372</strain>
    </source>
</reference>
<dbReference type="Pfam" id="PF00583">
    <property type="entry name" value="Acetyltransf_1"/>
    <property type="match status" value="1"/>
</dbReference>
<dbReference type="PANTHER" id="PTHR43420">
    <property type="entry name" value="ACETYLTRANSFERASE"/>
    <property type="match status" value="1"/>
</dbReference>
<gene>
    <name evidence="4" type="ORF">B0O44_101907</name>
</gene>
<dbReference type="InterPro" id="IPR016181">
    <property type="entry name" value="Acyl_CoA_acyltransferase"/>
</dbReference>